<comment type="caution">
    <text evidence="6">The sequence shown here is derived from an EMBL/GenBank/DDBJ whole genome shotgun (WGS) entry which is preliminary data.</text>
</comment>
<evidence type="ECO:0000313" key="7">
    <source>
        <dbReference type="Proteomes" id="UP001211907"/>
    </source>
</evidence>
<dbReference type="Proteomes" id="UP001211907">
    <property type="component" value="Unassembled WGS sequence"/>
</dbReference>
<organism evidence="6 7">
    <name type="scientific">Physocladia obscura</name>
    <dbReference type="NCBI Taxonomy" id="109957"/>
    <lineage>
        <taxon>Eukaryota</taxon>
        <taxon>Fungi</taxon>
        <taxon>Fungi incertae sedis</taxon>
        <taxon>Chytridiomycota</taxon>
        <taxon>Chytridiomycota incertae sedis</taxon>
        <taxon>Chytridiomycetes</taxon>
        <taxon>Chytridiales</taxon>
        <taxon>Chytriomycetaceae</taxon>
        <taxon>Physocladia</taxon>
    </lineage>
</organism>
<feature type="compositionally biased region" description="Acidic residues" evidence="2">
    <location>
        <begin position="546"/>
        <end position="565"/>
    </location>
</feature>
<feature type="domain" description="SLM1/RGC1-like PH" evidence="4">
    <location>
        <begin position="293"/>
        <end position="411"/>
    </location>
</feature>
<keyword evidence="1" id="KW-0597">Phosphoprotein</keyword>
<reference evidence="6" key="1">
    <citation type="submission" date="2020-05" db="EMBL/GenBank/DDBJ databases">
        <title>Phylogenomic resolution of chytrid fungi.</title>
        <authorList>
            <person name="Stajich J.E."/>
            <person name="Amses K."/>
            <person name="Simmons R."/>
            <person name="Seto K."/>
            <person name="Myers J."/>
            <person name="Bonds A."/>
            <person name="Quandt C.A."/>
            <person name="Barry K."/>
            <person name="Liu P."/>
            <person name="Grigoriev I."/>
            <person name="Longcore J.E."/>
            <person name="James T.Y."/>
        </authorList>
    </citation>
    <scope>NUCLEOTIDE SEQUENCE</scope>
    <source>
        <strain evidence="6">JEL0513</strain>
    </source>
</reference>
<evidence type="ECO:0000256" key="1">
    <source>
        <dbReference type="ARBA" id="ARBA00022553"/>
    </source>
</evidence>
<protein>
    <recommendedName>
        <fullName evidence="8">PH domain-containing protein</fullName>
    </recommendedName>
</protein>
<proteinExistence type="predicted"/>
<feature type="region of interest" description="Disordered" evidence="2">
    <location>
        <begin position="536"/>
        <end position="599"/>
    </location>
</feature>
<dbReference type="Gene3D" id="1.20.1270.60">
    <property type="entry name" value="Arfaptin homology (AH) domain/BAR domain"/>
    <property type="match status" value="1"/>
</dbReference>
<name>A0AAD5T0T2_9FUNG</name>
<dbReference type="SUPFAM" id="SSF103657">
    <property type="entry name" value="BAR/IMD domain-like"/>
    <property type="match status" value="1"/>
</dbReference>
<dbReference type="PANTHER" id="PTHR31941">
    <property type="entry name" value="CYTOSKELETAL SIGNALING PROTEIN SLM1"/>
    <property type="match status" value="1"/>
</dbReference>
<gene>
    <name evidence="6" type="ORF">HK100_011765</name>
</gene>
<evidence type="ECO:0000313" key="6">
    <source>
        <dbReference type="EMBL" id="KAJ3122962.1"/>
    </source>
</evidence>
<dbReference type="Pfam" id="PF20400">
    <property type="entry name" value="BAR_4"/>
    <property type="match status" value="1"/>
</dbReference>
<evidence type="ECO:0000256" key="3">
    <source>
        <dbReference type="SAM" id="SignalP"/>
    </source>
</evidence>
<sequence length="620" mass="67241">MQIYLDRLAGWGVVVGRLILVVEGQAAEDARWAARQAQVAVRVHGATVAVAKGKGKKGAHTHTHTKVFAEEETSQAFVRALAAGAQDEARVFAAAARAAETETLPALRDLRAEVDAKAADAANEWGALDATLDANRRQWTALVRQLKVALVRVRLALDPNKDDAKARLANLPKDGPKDPWVANLAIQRFIHTLRLEFPKTLEALVNQQSRILVFEKVVIQLLKPIMQSYYARRLATASPKLSESLQSIISALNAIDPDKDWQIFINQHKTILVDPAAIENNYAGTVIAREVQYEGMLHSRCRFVKEGSLLRNIPGILRSKGYKPAHYVLTVSGFLHGFSDEKKDTIVHLDDYFSSSYQNKAKNPTSSNPPVLVDAGLFPLGEPEFSIFLPDSTITFKGIEGKEPKEFTIKGPTGGMFSEKLTLKGDTDDTTSFWHDLITSLATGPPPPINDPSPRSSLETNFAAAAAASVVTTTGATTTTTLKSTLPSTTTATTTFTKTAKSTAPTTTSPTESAVMFENNEEVFDSATHQFNARKQSAPALGGGELLEDDDDEEYEEEEDDDEEDLHPSVANALRGRPPPADLAALKASMTGGSSENGVSVSVADSWVADNAWDDVNPTW</sequence>
<keyword evidence="3" id="KW-0732">Signal</keyword>
<feature type="chain" id="PRO_5041906885" description="PH domain-containing protein" evidence="3">
    <location>
        <begin position="25"/>
        <end position="620"/>
    </location>
</feature>
<dbReference type="Gene3D" id="2.30.29.30">
    <property type="entry name" value="Pleckstrin-homology domain (PH domain)/Phosphotyrosine-binding domain (PTB)"/>
    <property type="match status" value="1"/>
</dbReference>
<dbReference type="InterPro" id="IPR027267">
    <property type="entry name" value="AH/BAR_dom_sf"/>
</dbReference>
<dbReference type="InterPro" id="IPR011993">
    <property type="entry name" value="PH-like_dom_sf"/>
</dbReference>
<evidence type="ECO:0000256" key="2">
    <source>
        <dbReference type="SAM" id="MobiDB-lite"/>
    </source>
</evidence>
<dbReference type="EMBL" id="JADGJH010000769">
    <property type="protein sequence ID" value="KAJ3122962.1"/>
    <property type="molecule type" value="Genomic_DNA"/>
</dbReference>
<dbReference type="AlphaFoldDB" id="A0AAD5T0T2"/>
<feature type="signal peptide" evidence="3">
    <location>
        <begin position="1"/>
        <end position="24"/>
    </location>
</feature>
<dbReference type="Pfam" id="PF20399">
    <property type="entry name" value="PH_20"/>
    <property type="match status" value="1"/>
</dbReference>
<feature type="domain" description="SLM1/RGC1-like BAR-like" evidence="5">
    <location>
        <begin position="93"/>
        <end position="268"/>
    </location>
</feature>
<keyword evidence="7" id="KW-1185">Reference proteome</keyword>
<evidence type="ECO:0000259" key="5">
    <source>
        <dbReference type="Pfam" id="PF20400"/>
    </source>
</evidence>
<dbReference type="PANTHER" id="PTHR31941:SF1">
    <property type="entry name" value="CYTOSKELETAL SIGNALING PROTEIN SLM1"/>
    <property type="match status" value="1"/>
</dbReference>
<evidence type="ECO:0008006" key="8">
    <source>
        <dbReference type="Google" id="ProtNLM"/>
    </source>
</evidence>
<dbReference type="InterPro" id="IPR046869">
    <property type="entry name" value="SLM1/RGC1-like_PH"/>
</dbReference>
<evidence type="ECO:0000259" key="4">
    <source>
        <dbReference type="Pfam" id="PF20399"/>
    </source>
</evidence>
<dbReference type="InterPro" id="IPR046868">
    <property type="entry name" value="BAR_4"/>
</dbReference>
<accession>A0AAD5T0T2</accession>